<reference evidence="6 7" key="1">
    <citation type="journal article" date="2019" name="Int. J. Syst. Evol. Microbiol.">
        <title>The Global Catalogue of Microorganisms (GCM) 10K type strain sequencing project: providing services to taxonomists for standard genome sequencing and annotation.</title>
        <authorList>
            <consortium name="The Broad Institute Genomics Platform"/>
            <consortium name="The Broad Institute Genome Sequencing Center for Infectious Disease"/>
            <person name="Wu L."/>
            <person name="Ma J."/>
        </authorList>
    </citation>
    <scope>NUCLEOTIDE SEQUENCE [LARGE SCALE GENOMIC DNA]</scope>
    <source>
        <strain evidence="6 7">JCM 6307</strain>
    </source>
</reference>
<dbReference type="Proteomes" id="UP001501358">
    <property type="component" value="Unassembled WGS sequence"/>
</dbReference>
<feature type="domain" description="CBS" evidence="5">
    <location>
        <begin position="10"/>
        <end position="67"/>
    </location>
</feature>
<dbReference type="Gene3D" id="3.30.1340.30">
    <property type="match status" value="1"/>
</dbReference>
<dbReference type="InterPro" id="IPR051257">
    <property type="entry name" value="Diverse_CBS-Domain"/>
</dbReference>
<keyword evidence="1 2" id="KW-0129">CBS domain</keyword>
<proteinExistence type="predicted"/>
<evidence type="ECO:0000256" key="2">
    <source>
        <dbReference type="PROSITE-ProRule" id="PRU00703"/>
    </source>
</evidence>
<dbReference type="PROSITE" id="PS51371">
    <property type="entry name" value="CBS"/>
    <property type="match status" value="2"/>
</dbReference>
<evidence type="ECO:0000313" key="7">
    <source>
        <dbReference type="Proteomes" id="UP001501358"/>
    </source>
</evidence>
<dbReference type="Pfam" id="PF04972">
    <property type="entry name" value="BON"/>
    <property type="match status" value="1"/>
</dbReference>
<keyword evidence="7" id="KW-1185">Reference proteome</keyword>
<feature type="domain" description="BON" evidence="4">
    <location>
        <begin position="146"/>
        <end position="214"/>
    </location>
</feature>
<dbReference type="Pfam" id="PF00571">
    <property type="entry name" value="CBS"/>
    <property type="match status" value="2"/>
</dbReference>
<evidence type="ECO:0000256" key="3">
    <source>
        <dbReference type="SAM" id="MobiDB-lite"/>
    </source>
</evidence>
<name>A0ABN3LPF1_9ACTN</name>
<evidence type="ECO:0000259" key="4">
    <source>
        <dbReference type="PROSITE" id="PS50914"/>
    </source>
</evidence>
<evidence type="ECO:0000313" key="6">
    <source>
        <dbReference type="EMBL" id="GAA2486087.1"/>
    </source>
</evidence>
<dbReference type="SUPFAM" id="SSF54631">
    <property type="entry name" value="CBS-domain pair"/>
    <property type="match status" value="1"/>
</dbReference>
<dbReference type="SMART" id="SM00116">
    <property type="entry name" value="CBS"/>
    <property type="match status" value="2"/>
</dbReference>
<accession>A0ABN3LPF1</accession>
<gene>
    <name evidence="6" type="ORF">GCM10010406_22810</name>
</gene>
<dbReference type="InterPro" id="IPR000644">
    <property type="entry name" value="CBS_dom"/>
</dbReference>
<dbReference type="PROSITE" id="PS50914">
    <property type="entry name" value="BON"/>
    <property type="match status" value="1"/>
</dbReference>
<dbReference type="InterPro" id="IPR007055">
    <property type="entry name" value="BON_dom"/>
</dbReference>
<dbReference type="InterPro" id="IPR017080">
    <property type="entry name" value="UCP036990_CBS_BON"/>
</dbReference>
<protein>
    <submittedName>
        <fullName evidence="6">CBS domain-containing protein</fullName>
    </submittedName>
</protein>
<dbReference type="PANTHER" id="PTHR43080">
    <property type="entry name" value="CBS DOMAIN-CONTAINING PROTEIN CBSX3, MITOCHONDRIAL"/>
    <property type="match status" value="1"/>
</dbReference>
<dbReference type="Gene3D" id="3.10.580.10">
    <property type="entry name" value="CBS-domain"/>
    <property type="match status" value="1"/>
</dbReference>
<dbReference type="EMBL" id="BAAATA010000010">
    <property type="protein sequence ID" value="GAA2486087.1"/>
    <property type="molecule type" value="Genomic_DNA"/>
</dbReference>
<dbReference type="InterPro" id="IPR046342">
    <property type="entry name" value="CBS_dom_sf"/>
</dbReference>
<feature type="region of interest" description="Disordered" evidence="3">
    <location>
        <begin position="60"/>
        <end position="80"/>
    </location>
</feature>
<dbReference type="PANTHER" id="PTHR43080:SF29">
    <property type="entry name" value="OS02G0818000 PROTEIN"/>
    <property type="match status" value="1"/>
</dbReference>
<evidence type="ECO:0000256" key="1">
    <source>
        <dbReference type="ARBA" id="ARBA00023122"/>
    </source>
</evidence>
<feature type="domain" description="CBS" evidence="5">
    <location>
        <begin position="92"/>
        <end position="149"/>
    </location>
</feature>
<organism evidence="6 7">
    <name type="scientific">Streptomyces thermolineatus</name>
    <dbReference type="NCBI Taxonomy" id="44033"/>
    <lineage>
        <taxon>Bacteria</taxon>
        <taxon>Bacillati</taxon>
        <taxon>Actinomycetota</taxon>
        <taxon>Actinomycetes</taxon>
        <taxon>Kitasatosporales</taxon>
        <taxon>Streptomycetaceae</taxon>
        <taxon>Streptomyces</taxon>
    </lineage>
</organism>
<evidence type="ECO:0000259" key="5">
    <source>
        <dbReference type="PROSITE" id="PS51371"/>
    </source>
</evidence>
<comment type="caution">
    <text evidence="6">The sequence shown here is derived from an EMBL/GenBank/DDBJ whole genome shotgun (WGS) entry which is preliminary data.</text>
</comment>
<dbReference type="CDD" id="cd04586">
    <property type="entry name" value="CBS_pair_BON_assoc"/>
    <property type="match status" value="1"/>
</dbReference>
<dbReference type="RefSeq" id="WP_344383119.1">
    <property type="nucleotide sequence ID" value="NZ_BAAATA010000010.1"/>
</dbReference>
<sequence>MRHRTVGDVMSSAVVGVQRGTLFKEIVQVLHEHDVTAVPVLDGRGRPVGVVSEADLLRKPSGRAAGTGLPPSLREDPSERAKVEATTAEGLMTSPAVCARPGWSVVEAAGVMERHRVKRLPVVDDAGRLVGIVSRRDLLTVFLRRDRAITEEIVEEVLVRTMGQRPSAVSVHTQHGQVVLSGSVDRRSAVDDLVRLCLGVDGVVSVDHRLAYDSDDTVVR</sequence>
<dbReference type="PIRSF" id="PIRSF036990">
    <property type="entry name" value="UCP036990_CBS_BON"/>
    <property type="match status" value="1"/>
</dbReference>